<protein>
    <submittedName>
        <fullName evidence="3">RNA-directed DNA polymerase, eukaryota</fullName>
    </submittedName>
</protein>
<proteinExistence type="predicted"/>
<dbReference type="AlphaFoldDB" id="A0A6L2K1C0"/>
<evidence type="ECO:0000256" key="1">
    <source>
        <dbReference type="SAM" id="Coils"/>
    </source>
</evidence>
<keyword evidence="3" id="KW-0808">Transferase</keyword>
<sequence length="403" mass="45417">MVGGNMSLVKAWDDTVDKLKGRLSKWKLKTLSIGGRLTILKSVLGSTPIYNMSLYKVPKTVLNSMEAIRRKFFNGIHDAERKVAWVKWSKVLASKNQGGLGVSSFYALNRALLVKWVWRFLSHDNSLWARVIYAMHDRWIWDMNGDGVSRVKDVRILLDEVFLPNDATHTRWIKSIPIRVNIFAWKLDMKFKPSEAPLSANYVPASPDYFPISDPESHLEESSEEDPSEDDSFDDDAPEIAKAIGVQAAPAPLALSPTTPALVVQSSPAPKLSPPRKRVKGASSGVQLDVLAETAIEAKLDDHSEMIGKMYEYLLDIPLTRLETTEHDLEASRARLVSFEQEIASLQAKARAAEQRDEISQDRILVESYKVEEMVVRKEDCDVVSKVQEWPYGVFVSSHEEFC</sequence>
<keyword evidence="1" id="KW-0175">Coiled coil</keyword>
<comment type="caution">
    <text evidence="3">The sequence shown here is derived from an EMBL/GenBank/DDBJ whole genome shotgun (WGS) entry which is preliminary data.</text>
</comment>
<keyword evidence="3" id="KW-0548">Nucleotidyltransferase</keyword>
<feature type="compositionally biased region" description="Acidic residues" evidence="2">
    <location>
        <begin position="222"/>
        <end position="236"/>
    </location>
</feature>
<reference evidence="3" key="1">
    <citation type="journal article" date="2019" name="Sci. Rep.">
        <title>Draft genome of Tanacetum cinerariifolium, the natural source of mosquito coil.</title>
        <authorList>
            <person name="Yamashiro T."/>
            <person name="Shiraishi A."/>
            <person name="Satake H."/>
            <person name="Nakayama K."/>
        </authorList>
    </citation>
    <scope>NUCLEOTIDE SEQUENCE</scope>
</reference>
<dbReference type="EMBL" id="BKCJ010001467">
    <property type="protein sequence ID" value="GEU41664.1"/>
    <property type="molecule type" value="Genomic_DNA"/>
</dbReference>
<feature type="region of interest" description="Disordered" evidence="2">
    <location>
        <begin position="213"/>
        <end position="236"/>
    </location>
</feature>
<keyword evidence="3" id="KW-0695">RNA-directed DNA polymerase</keyword>
<evidence type="ECO:0000313" key="3">
    <source>
        <dbReference type="EMBL" id="GEU41664.1"/>
    </source>
</evidence>
<evidence type="ECO:0000256" key="2">
    <source>
        <dbReference type="SAM" id="MobiDB-lite"/>
    </source>
</evidence>
<gene>
    <name evidence="3" type="ORF">Tci_013642</name>
</gene>
<dbReference type="PANTHER" id="PTHR33116:SF79">
    <property type="entry name" value="REVERSE TRANSCRIPTASE DOMAIN, ZINC FINGER, CCHC-TYPE-RELATED"/>
    <property type="match status" value="1"/>
</dbReference>
<dbReference type="GO" id="GO:0003964">
    <property type="term" value="F:RNA-directed DNA polymerase activity"/>
    <property type="evidence" value="ECO:0007669"/>
    <property type="project" value="UniProtKB-KW"/>
</dbReference>
<accession>A0A6L2K1C0</accession>
<organism evidence="3">
    <name type="scientific">Tanacetum cinerariifolium</name>
    <name type="common">Dalmatian daisy</name>
    <name type="synonym">Chrysanthemum cinerariifolium</name>
    <dbReference type="NCBI Taxonomy" id="118510"/>
    <lineage>
        <taxon>Eukaryota</taxon>
        <taxon>Viridiplantae</taxon>
        <taxon>Streptophyta</taxon>
        <taxon>Embryophyta</taxon>
        <taxon>Tracheophyta</taxon>
        <taxon>Spermatophyta</taxon>
        <taxon>Magnoliopsida</taxon>
        <taxon>eudicotyledons</taxon>
        <taxon>Gunneridae</taxon>
        <taxon>Pentapetalae</taxon>
        <taxon>asterids</taxon>
        <taxon>campanulids</taxon>
        <taxon>Asterales</taxon>
        <taxon>Asteraceae</taxon>
        <taxon>Asteroideae</taxon>
        <taxon>Anthemideae</taxon>
        <taxon>Anthemidinae</taxon>
        <taxon>Tanacetum</taxon>
    </lineage>
</organism>
<name>A0A6L2K1C0_TANCI</name>
<dbReference type="PANTHER" id="PTHR33116">
    <property type="entry name" value="REVERSE TRANSCRIPTASE ZINC-BINDING DOMAIN-CONTAINING PROTEIN-RELATED-RELATED"/>
    <property type="match status" value="1"/>
</dbReference>
<feature type="coiled-coil region" evidence="1">
    <location>
        <begin position="322"/>
        <end position="356"/>
    </location>
</feature>